<dbReference type="AlphaFoldDB" id="A0A7K3WQK7"/>
<organism evidence="1 2">
    <name type="scientific">Cryomorpha ignava</name>
    <dbReference type="NCBI Taxonomy" id="101383"/>
    <lineage>
        <taxon>Bacteria</taxon>
        <taxon>Pseudomonadati</taxon>
        <taxon>Bacteroidota</taxon>
        <taxon>Flavobacteriia</taxon>
        <taxon>Flavobacteriales</taxon>
        <taxon>Cryomorphaceae</taxon>
        <taxon>Cryomorpha</taxon>
    </lineage>
</organism>
<dbReference type="EMBL" id="JAAGVY010000010">
    <property type="protein sequence ID" value="NEN23301.1"/>
    <property type="molecule type" value="Genomic_DNA"/>
</dbReference>
<dbReference type="RefSeq" id="WP_163284402.1">
    <property type="nucleotide sequence ID" value="NZ_JAAGVY010000010.1"/>
</dbReference>
<dbReference type="Proteomes" id="UP000486602">
    <property type="component" value="Unassembled WGS sequence"/>
</dbReference>
<keyword evidence="2" id="KW-1185">Reference proteome</keyword>
<sequence length="233" mass="26630">MCTLTYVPLKNEKIITANRDESPSRNASLLSPYFSAGGQAFYIAEEPLRGGTNIALGQNGRHSVLLNGAFEPHNMHQTYGMSRGIVLLKSLDCKNAFEFADQFQFKKENIQPFTLIDFSDSIRELRWDGETIFKKEFSLDEPHIWASAQLYSPEVLENRLKWFRNLLDKENITAKEILDFHFQGGNGDPENDLVMNRGKVCTVSITQVSEKEDQKAIVHFDLVRDGQTKYIFD</sequence>
<accession>A0A7K3WQK7</accession>
<evidence type="ECO:0000313" key="1">
    <source>
        <dbReference type="EMBL" id="NEN23301.1"/>
    </source>
</evidence>
<comment type="caution">
    <text evidence="1">The sequence shown here is derived from an EMBL/GenBank/DDBJ whole genome shotgun (WGS) entry which is preliminary data.</text>
</comment>
<dbReference type="Pfam" id="PF05742">
    <property type="entry name" value="TANGO2"/>
    <property type="match status" value="1"/>
</dbReference>
<name>A0A7K3WQK7_9FLAO</name>
<proteinExistence type="predicted"/>
<evidence type="ECO:0008006" key="3">
    <source>
        <dbReference type="Google" id="ProtNLM"/>
    </source>
</evidence>
<gene>
    <name evidence="1" type="ORF">G3O08_07295</name>
</gene>
<evidence type="ECO:0000313" key="2">
    <source>
        <dbReference type="Proteomes" id="UP000486602"/>
    </source>
</evidence>
<dbReference type="InterPro" id="IPR008551">
    <property type="entry name" value="TANGO2"/>
</dbReference>
<reference evidence="1 2" key="1">
    <citation type="submission" date="2020-02" db="EMBL/GenBank/DDBJ databases">
        <title>Out from the shadows clarifying the taxonomy of the family Cryomorphaceae and related taxa by utilizing the GTDB taxonomic framework.</title>
        <authorList>
            <person name="Bowman J.P."/>
        </authorList>
    </citation>
    <scope>NUCLEOTIDE SEQUENCE [LARGE SCALE GENOMIC DNA]</scope>
    <source>
        <strain evidence="1 2">QSSC 1-22</strain>
    </source>
</reference>
<protein>
    <recommendedName>
        <fullName evidence="3">NRDE family protein</fullName>
    </recommendedName>
</protein>